<feature type="compositionally biased region" description="Basic and acidic residues" evidence="2">
    <location>
        <begin position="26"/>
        <end position="45"/>
    </location>
</feature>
<evidence type="ECO:0000313" key="5">
    <source>
        <dbReference type="EMBL" id="MBB3860523.1"/>
    </source>
</evidence>
<accession>A0A7W6EVP6</accession>
<dbReference type="AlphaFoldDB" id="A0A7W6EVP6"/>
<dbReference type="GO" id="GO:0008168">
    <property type="term" value="F:methyltransferase activity"/>
    <property type="evidence" value="ECO:0007669"/>
    <property type="project" value="UniProtKB-KW"/>
</dbReference>
<keyword evidence="5" id="KW-0830">Ubiquinone</keyword>
<dbReference type="CDD" id="cd02440">
    <property type="entry name" value="AdoMet_MTases"/>
    <property type="match status" value="1"/>
</dbReference>
<dbReference type="InterPro" id="IPR041698">
    <property type="entry name" value="Methyltransf_25"/>
</dbReference>
<gene>
    <name evidence="5" type="ORF">GGQ88_001789</name>
</gene>
<reference evidence="5 6" key="1">
    <citation type="submission" date="2020-08" db="EMBL/GenBank/DDBJ databases">
        <title>Genomic Encyclopedia of Type Strains, Phase IV (KMG-IV): sequencing the most valuable type-strain genomes for metagenomic binning, comparative biology and taxonomic classification.</title>
        <authorList>
            <person name="Goeker M."/>
        </authorList>
    </citation>
    <scope>NUCLEOTIDE SEQUENCE [LARGE SCALE GENOMIC DNA]</scope>
    <source>
        <strain evidence="5 6">DSM 14552</strain>
    </source>
</reference>
<proteinExistence type="predicted"/>
<dbReference type="EMBL" id="JACICY010000003">
    <property type="protein sequence ID" value="MBB3860523.1"/>
    <property type="molecule type" value="Genomic_DNA"/>
</dbReference>
<dbReference type="InterPro" id="IPR029063">
    <property type="entry name" value="SAM-dependent_MTases_sf"/>
</dbReference>
<dbReference type="Pfam" id="PF13649">
    <property type="entry name" value="Methyltransf_25"/>
    <property type="match status" value="1"/>
</dbReference>
<dbReference type="RefSeq" id="WP_246385671.1">
    <property type="nucleotide sequence ID" value="NZ_JACICY010000003.1"/>
</dbReference>
<keyword evidence="3" id="KW-0732">Signal</keyword>
<sequence length="252" mass="27586">MTGPLAFRSITLAVLASFAVAACKPAPKDNRSDTARAFPKADRPISKLGGNSFSTERDRDDRNEANTVMDLAAVKPGASVADIGAGEGYYTVRLAERVGAKGRVLAQDIDGDALRRLGSRVEKDRLDNVSIKPGSPDDPRLPERSFDRVFMVHMYHEVTEPYAFAWRVWPSLKPGGRVVVVDVDRSTDQHGIPPALLICEMEAVGFRLDEFHRKPEIAGYYAQFVAAPTRPEPGSIRPCRLKPAKSADAQGR</sequence>
<feature type="signal peptide" evidence="3">
    <location>
        <begin position="1"/>
        <end position="21"/>
    </location>
</feature>
<keyword evidence="5" id="KW-0489">Methyltransferase</keyword>
<evidence type="ECO:0000256" key="1">
    <source>
        <dbReference type="ARBA" id="ARBA00022679"/>
    </source>
</evidence>
<dbReference type="SUPFAM" id="SSF53335">
    <property type="entry name" value="S-adenosyl-L-methionine-dependent methyltransferases"/>
    <property type="match status" value="1"/>
</dbReference>
<dbReference type="GO" id="GO:0032259">
    <property type="term" value="P:methylation"/>
    <property type="evidence" value="ECO:0007669"/>
    <property type="project" value="UniProtKB-KW"/>
</dbReference>
<keyword evidence="1" id="KW-0808">Transferase</keyword>
<name>A0A7W6EVP6_9SPHN</name>
<feature type="region of interest" description="Disordered" evidence="2">
    <location>
        <begin position="232"/>
        <end position="252"/>
    </location>
</feature>
<evidence type="ECO:0000256" key="2">
    <source>
        <dbReference type="SAM" id="MobiDB-lite"/>
    </source>
</evidence>
<dbReference type="Gene3D" id="3.40.50.150">
    <property type="entry name" value="Vaccinia Virus protein VP39"/>
    <property type="match status" value="1"/>
</dbReference>
<dbReference type="PANTHER" id="PTHR43861">
    <property type="entry name" value="TRANS-ACONITATE 2-METHYLTRANSFERASE-RELATED"/>
    <property type="match status" value="1"/>
</dbReference>
<keyword evidence="6" id="KW-1185">Reference proteome</keyword>
<comment type="caution">
    <text evidence="5">The sequence shown here is derived from an EMBL/GenBank/DDBJ whole genome shotgun (WGS) entry which is preliminary data.</text>
</comment>
<organism evidence="5 6">
    <name type="scientific">Novosphingobium hassiacum</name>
    <dbReference type="NCBI Taxonomy" id="173676"/>
    <lineage>
        <taxon>Bacteria</taxon>
        <taxon>Pseudomonadati</taxon>
        <taxon>Pseudomonadota</taxon>
        <taxon>Alphaproteobacteria</taxon>
        <taxon>Sphingomonadales</taxon>
        <taxon>Sphingomonadaceae</taxon>
        <taxon>Novosphingobium</taxon>
    </lineage>
</organism>
<evidence type="ECO:0000259" key="4">
    <source>
        <dbReference type="Pfam" id="PF13649"/>
    </source>
</evidence>
<evidence type="ECO:0000256" key="3">
    <source>
        <dbReference type="SAM" id="SignalP"/>
    </source>
</evidence>
<protein>
    <submittedName>
        <fullName evidence="5">Ubiquinone/menaquinone biosynthesis C-methylase UbiE</fullName>
    </submittedName>
</protein>
<evidence type="ECO:0000313" key="6">
    <source>
        <dbReference type="Proteomes" id="UP000562395"/>
    </source>
</evidence>
<feature type="domain" description="Methyltransferase" evidence="4">
    <location>
        <begin position="80"/>
        <end position="176"/>
    </location>
</feature>
<feature type="region of interest" description="Disordered" evidence="2">
    <location>
        <begin position="26"/>
        <end position="62"/>
    </location>
</feature>
<dbReference type="Proteomes" id="UP000562395">
    <property type="component" value="Unassembled WGS sequence"/>
</dbReference>
<feature type="chain" id="PRO_5030959753" evidence="3">
    <location>
        <begin position="22"/>
        <end position="252"/>
    </location>
</feature>